<dbReference type="Pfam" id="PF00300">
    <property type="entry name" value="His_Phos_1"/>
    <property type="match status" value="1"/>
</dbReference>
<evidence type="ECO:0000313" key="1">
    <source>
        <dbReference type="EMBL" id="SFV60684.1"/>
    </source>
</evidence>
<name>A0A1W1C4M1_9ZZZZ</name>
<gene>
    <name evidence="1" type="ORF">MNB_SV-8-1124</name>
</gene>
<dbReference type="CDD" id="cd07067">
    <property type="entry name" value="HP_PGM_like"/>
    <property type="match status" value="1"/>
</dbReference>
<dbReference type="InterPro" id="IPR029033">
    <property type="entry name" value="His_PPase_superfam"/>
</dbReference>
<accession>A0A1W1C4M1</accession>
<organism evidence="1">
    <name type="scientific">hydrothermal vent metagenome</name>
    <dbReference type="NCBI Taxonomy" id="652676"/>
    <lineage>
        <taxon>unclassified sequences</taxon>
        <taxon>metagenomes</taxon>
        <taxon>ecological metagenomes</taxon>
    </lineage>
</organism>
<reference evidence="1" key="1">
    <citation type="submission" date="2016-10" db="EMBL/GenBank/DDBJ databases">
        <authorList>
            <person name="de Groot N.N."/>
        </authorList>
    </citation>
    <scope>NUCLEOTIDE SEQUENCE</scope>
</reference>
<dbReference type="PANTHER" id="PTHR47623:SF1">
    <property type="entry name" value="OS09G0287300 PROTEIN"/>
    <property type="match status" value="1"/>
</dbReference>
<proteinExistence type="predicted"/>
<dbReference type="InterPro" id="IPR013078">
    <property type="entry name" value="His_Pase_superF_clade-1"/>
</dbReference>
<dbReference type="AlphaFoldDB" id="A0A1W1C4M1"/>
<dbReference type="EMBL" id="FPHD01000055">
    <property type="protein sequence ID" value="SFV60684.1"/>
    <property type="molecule type" value="Genomic_DNA"/>
</dbReference>
<protein>
    <submittedName>
        <fullName evidence="1">Phosphohistidine phosphatase SixA</fullName>
    </submittedName>
</protein>
<dbReference type="SUPFAM" id="SSF53254">
    <property type="entry name" value="Phosphoglycerate mutase-like"/>
    <property type="match status" value="1"/>
</dbReference>
<dbReference type="PANTHER" id="PTHR47623">
    <property type="entry name" value="OS09G0287300 PROTEIN"/>
    <property type="match status" value="1"/>
</dbReference>
<sequence>MPEKTLYIARHAKSSWDDITLSDFERPLNTRGERDAPFMAALLKDKGIKPNLILSSPARRAKTTAKYYHEALGGELRFDERIYEASAMSLLYIVQEAFEKVDTLMLVGHNPDLTALNDMLSNKSIYNIPTAGVVGIIFKEEVAPHKGKQRFFEYPKKYQQ</sequence>
<dbReference type="Gene3D" id="3.40.50.1240">
    <property type="entry name" value="Phosphoglycerate mutase-like"/>
    <property type="match status" value="1"/>
</dbReference>